<feature type="compositionally biased region" description="Polar residues" evidence="1">
    <location>
        <begin position="13"/>
        <end position="22"/>
    </location>
</feature>
<gene>
    <name evidence="2" type="ORF">Celaphus_00017936</name>
</gene>
<accession>A0A212C8D0</accession>
<proteinExistence type="predicted"/>
<feature type="region of interest" description="Disordered" evidence="1">
    <location>
        <begin position="1"/>
        <end position="22"/>
    </location>
</feature>
<keyword evidence="3" id="KW-1185">Reference proteome</keyword>
<sequence length="76" mass="8509">MLPTEQKMAPLPTESTLSRSMSSGCRSALWTLREPIRPPRRTNGQLCHSHHISPLLDIPLASTQLLQFETAWGKSL</sequence>
<dbReference type="EMBL" id="MKHE01000025">
    <property type="protein sequence ID" value="OWK02202.1"/>
    <property type="molecule type" value="Genomic_DNA"/>
</dbReference>
<evidence type="ECO:0000313" key="3">
    <source>
        <dbReference type="Proteomes" id="UP000242450"/>
    </source>
</evidence>
<dbReference type="AlphaFoldDB" id="A0A212C8D0"/>
<reference evidence="2 3" key="1">
    <citation type="journal article" date="2018" name="Mol. Genet. Genomics">
        <title>The red deer Cervus elaphus genome CerEla1.0: sequencing, annotating, genes, and chromosomes.</title>
        <authorList>
            <person name="Bana N.A."/>
            <person name="Nyiri A."/>
            <person name="Nagy J."/>
            <person name="Frank K."/>
            <person name="Nagy T."/>
            <person name="Steger V."/>
            <person name="Schiller M."/>
            <person name="Lakatos P."/>
            <person name="Sugar L."/>
            <person name="Horn P."/>
            <person name="Barta E."/>
            <person name="Orosz L."/>
        </authorList>
    </citation>
    <scope>NUCLEOTIDE SEQUENCE [LARGE SCALE GENOMIC DNA]</scope>
    <source>
        <strain evidence="2">Hungarian</strain>
    </source>
</reference>
<organism evidence="2 3">
    <name type="scientific">Cervus elaphus hippelaphus</name>
    <name type="common">European red deer</name>
    <dbReference type="NCBI Taxonomy" id="46360"/>
    <lineage>
        <taxon>Eukaryota</taxon>
        <taxon>Metazoa</taxon>
        <taxon>Chordata</taxon>
        <taxon>Craniata</taxon>
        <taxon>Vertebrata</taxon>
        <taxon>Euteleostomi</taxon>
        <taxon>Mammalia</taxon>
        <taxon>Eutheria</taxon>
        <taxon>Laurasiatheria</taxon>
        <taxon>Artiodactyla</taxon>
        <taxon>Ruminantia</taxon>
        <taxon>Pecora</taxon>
        <taxon>Cervidae</taxon>
        <taxon>Cervinae</taxon>
        <taxon>Cervus</taxon>
    </lineage>
</organism>
<name>A0A212C8D0_CEREH</name>
<dbReference type="Proteomes" id="UP000242450">
    <property type="component" value="Chromosome 25"/>
</dbReference>
<protein>
    <submittedName>
        <fullName evidence="2">Uncharacterized protein</fullName>
    </submittedName>
</protein>
<evidence type="ECO:0000313" key="2">
    <source>
        <dbReference type="EMBL" id="OWK02202.1"/>
    </source>
</evidence>
<comment type="caution">
    <text evidence="2">The sequence shown here is derived from an EMBL/GenBank/DDBJ whole genome shotgun (WGS) entry which is preliminary data.</text>
</comment>
<evidence type="ECO:0000256" key="1">
    <source>
        <dbReference type="SAM" id="MobiDB-lite"/>
    </source>
</evidence>